<name>S5VZE1_9CAUD</name>
<dbReference type="GeneID" id="16574702"/>
<proteinExistence type="predicted"/>
<dbReference type="KEGG" id="vg:16574702"/>
<dbReference type="EMBL" id="KF147891">
    <property type="protein sequence ID" value="AGS81900.1"/>
    <property type="molecule type" value="Genomic_DNA"/>
</dbReference>
<sequence>MILTVRRLSLWYELYSEYEDVDCFELTGRVERPAAKLREECAVKKEQLKAQIEAWQNGEQKQPAEPVRRTFPIQSALTTNQAVPFELVLKVEKRLEKNHNQTADMLARRGGLSWSELVCALLDLPLFSQEAERFHADEKLAFAEYRNYLAKHAVARKVANPVEALRAVLALFPADVSNDPNDSRIGFKPEFVKAVEDAREMLAAFDAQPSKLVWLNLEDGTFGESFDPGPSGYANPDELVQSSASIAKPLWKLIEFRCLNDSEFTFTNDMRLR</sequence>
<reference evidence="1 2" key="1">
    <citation type="journal article" date="2014" name="Genome Announc.">
        <title>Complete Genome Sequence of the Novel Giant Pseudomonas Phage PaBG.</title>
        <authorList>
            <person name="Sykilinda N.N."/>
            <person name="Bondar A.A."/>
            <person name="Gorshkova A.S."/>
            <person name="Kurochkina L.P."/>
            <person name="Kulikov E.E."/>
            <person name="Shneider M.M."/>
            <person name="Kadykov V.A."/>
            <person name="Solovjeva N.V."/>
            <person name="Kabilov M.R."/>
            <person name="Mesyanzhinov V.V."/>
            <person name="Vlassov V.V."/>
            <person name="Drukker V.V."/>
            <person name="Miroshnikov K.A."/>
        </authorList>
    </citation>
    <scope>NUCLEOTIDE SEQUENCE [LARGE SCALE GENOMIC DNA]</scope>
</reference>
<evidence type="ECO:0000313" key="2">
    <source>
        <dbReference type="Proteomes" id="UP000015545"/>
    </source>
</evidence>
<protein>
    <submittedName>
        <fullName evidence="1">Uncharacterized protein</fullName>
    </submittedName>
</protein>
<organism evidence="1 2">
    <name type="scientific">Pseudomonas phage PaBG</name>
    <dbReference type="NCBI Taxonomy" id="1335230"/>
    <lineage>
        <taxon>Viruses</taxon>
        <taxon>Duplodnaviria</taxon>
        <taxon>Heunggongvirae</taxon>
        <taxon>Uroviricota</taxon>
        <taxon>Caudoviricetes</taxon>
        <taxon>Baikalvirus</taxon>
        <taxon>Baikalvirus PaBG</taxon>
    </lineage>
</organism>
<dbReference type="Proteomes" id="UP000015545">
    <property type="component" value="Segment"/>
</dbReference>
<keyword evidence="2" id="KW-1185">Reference proteome</keyword>
<evidence type="ECO:0000313" key="1">
    <source>
        <dbReference type="EMBL" id="AGS81900.1"/>
    </source>
</evidence>
<gene>
    <name evidence="1" type="ORF">PaBG_00016</name>
</gene>
<accession>S5VZE1</accession>